<dbReference type="RefSeq" id="WP_089780562.1">
    <property type="nucleotide sequence ID" value="NZ_CABLRR010000004.1"/>
</dbReference>
<dbReference type="InterPro" id="IPR058433">
    <property type="entry name" value="DUF8120"/>
</dbReference>
<evidence type="ECO:0000256" key="1">
    <source>
        <dbReference type="SAM" id="Phobius"/>
    </source>
</evidence>
<keyword evidence="4" id="KW-1185">Reference proteome</keyword>
<feature type="transmembrane region" description="Helical" evidence="1">
    <location>
        <begin position="47"/>
        <end position="68"/>
    </location>
</feature>
<reference evidence="4" key="1">
    <citation type="submission" date="2015-03" db="EMBL/GenBank/DDBJ databases">
        <authorList>
            <person name="Urmite Genomes"/>
        </authorList>
    </citation>
    <scope>NUCLEOTIDE SEQUENCE [LARGE SCALE GENOMIC DNA]</scope>
    <source>
        <strain evidence="4">Arc-Hr</strain>
    </source>
</reference>
<name>A0A0D6JUR1_9EURY</name>
<keyword evidence="1" id="KW-1133">Transmembrane helix</keyword>
<dbReference type="Pfam" id="PF26439">
    <property type="entry name" value="DUF8120"/>
    <property type="match status" value="1"/>
</dbReference>
<feature type="domain" description="DUF8120" evidence="2">
    <location>
        <begin position="10"/>
        <end position="69"/>
    </location>
</feature>
<keyword evidence="1" id="KW-0472">Membrane</keyword>
<dbReference type="Proteomes" id="UP000198902">
    <property type="component" value="Unassembled WGS sequence"/>
</dbReference>
<evidence type="ECO:0000313" key="3">
    <source>
        <dbReference type="EMBL" id="CQR52399.1"/>
    </source>
</evidence>
<proteinExistence type="predicted"/>
<evidence type="ECO:0000313" key="4">
    <source>
        <dbReference type="Proteomes" id="UP000198902"/>
    </source>
</evidence>
<protein>
    <recommendedName>
        <fullName evidence="2">DUF8120 domain-containing protein</fullName>
    </recommendedName>
</protein>
<dbReference type="AlphaFoldDB" id="A0A0D6JUR1"/>
<sequence length="70" mass="7175">MTDANTGGAPRRRIELSPRTYRHLDRASKLLGVALVAVGLDAGGDTLVGVSLGVLGAGLALTTVFLQIDS</sequence>
<keyword evidence="1" id="KW-0812">Transmembrane</keyword>
<gene>
    <name evidence="3" type="ORF">BN996_03116</name>
</gene>
<dbReference type="EMBL" id="CSTE01000004">
    <property type="protein sequence ID" value="CQR52399.1"/>
    <property type="molecule type" value="Genomic_DNA"/>
</dbReference>
<accession>A0A0D6JUR1</accession>
<organism evidence="3 4">
    <name type="scientific">Haloferax massiliensis</name>
    <dbReference type="NCBI Taxonomy" id="1476858"/>
    <lineage>
        <taxon>Archaea</taxon>
        <taxon>Methanobacteriati</taxon>
        <taxon>Methanobacteriota</taxon>
        <taxon>Stenosarchaea group</taxon>
        <taxon>Halobacteria</taxon>
        <taxon>Halobacteriales</taxon>
        <taxon>Haloferacaceae</taxon>
        <taxon>Haloferax</taxon>
    </lineage>
</organism>
<evidence type="ECO:0000259" key="2">
    <source>
        <dbReference type="Pfam" id="PF26439"/>
    </source>
</evidence>